<protein>
    <recommendedName>
        <fullName evidence="5">Sulfotransferase domain-containing protein</fullName>
    </recommendedName>
</protein>
<evidence type="ECO:0000313" key="4">
    <source>
        <dbReference type="Proteomes" id="UP001516023"/>
    </source>
</evidence>
<keyword evidence="4" id="KW-1185">Reference proteome</keyword>
<dbReference type="Proteomes" id="UP001516023">
    <property type="component" value="Unassembled WGS sequence"/>
</dbReference>
<organism evidence="3 4">
    <name type="scientific">Cyclotella cryptica</name>
    <dbReference type="NCBI Taxonomy" id="29204"/>
    <lineage>
        <taxon>Eukaryota</taxon>
        <taxon>Sar</taxon>
        <taxon>Stramenopiles</taxon>
        <taxon>Ochrophyta</taxon>
        <taxon>Bacillariophyta</taxon>
        <taxon>Coscinodiscophyceae</taxon>
        <taxon>Thalassiosirophycidae</taxon>
        <taxon>Stephanodiscales</taxon>
        <taxon>Stephanodiscaceae</taxon>
        <taxon>Cyclotella</taxon>
    </lineage>
</organism>
<dbReference type="InterPro" id="IPR027417">
    <property type="entry name" value="P-loop_NTPase"/>
</dbReference>
<keyword evidence="2" id="KW-0812">Transmembrane</keyword>
<evidence type="ECO:0000256" key="2">
    <source>
        <dbReference type="SAM" id="Phobius"/>
    </source>
</evidence>
<dbReference type="EMBL" id="JABMIG020000275">
    <property type="protein sequence ID" value="KAL3782832.1"/>
    <property type="molecule type" value="Genomic_DNA"/>
</dbReference>
<keyword evidence="2" id="KW-0472">Membrane</keyword>
<accession>A0ABD3P459</accession>
<gene>
    <name evidence="3" type="ORF">HJC23_011165</name>
</gene>
<feature type="region of interest" description="Disordered" evidence="1">
    <location>
        <begin position="17"/>
        <end position="43"/>
    </location>
</feature>
<sequence>MAPQQQLSSRLHIVASPLPERPHHDSSVHQTSSSPFPRTKRRRGGHSLKILSTLICSVASGGVLASLAWLVRDDTEVNPAANGDLSRRVRSMDGDGRSGTVRSASVDTVVRFLMGLAEKRPAELWDIFGVGGEGYGDDPFSLSSLEAGQCPWSTSSSAATIDWLPPRPLHSDDLSAAFRSNMQSTPVNHPSRPKLNKRNRHISPDTNNDSPVILWYEHISKAGGTTFCALAQSNMPHLAVPRYHCMPRKGDLMDGRVGSWPNEELIDFLTQDQPSYGIVANEWDPFDLNKLKLSGRDLWKDHADERNTDKINNDNNVQSPRLLFVTTLRDPADRLLSSYTFFSDYSEEQQRDASNFGVWIKKNLARLGKFKVGGRSAFRSNIARNNYMVWRFSGGAMPRYHEYDEESSASFFAPSRVFSSSAAEKSVWERPFEMAVRALSLHDLVLPMDVMTQDPGKESLQRVLGWNQFALHGRRYVGEKESGHVVTTGEVRNSNAKAYLEERGSGEEFRALWERNWLDYVLFYWARAVFFARLYCRDVLAE</sequence>
<name>A0ABD3P459_9STRA</name>
<proteinExistence type="predicted"/>
<dbReference type="AlphaFoldDB" id="A0ABD3P459"/>
<comment type="caution">
    <text evidence="3">The sequence shown here is derived from an EMBL/GenBank/DDBJ whole genome shotgun (WGS) entry which is preliminary data.</text>
</comment>
<dbReference type="Gene3D" id="3.40.50.300">
    <property type="entry name" value="P-loop containing nucleotide triphosphate hydrolases"/>
    <property type="match status" value="1"/>
</dbReference>
<evidence type="ECO:0000313" key="3">
    <source>
        <dbReference type="EMBL" id="KAL3782832.1"/>
    </source>
</evidence>
<feature type="transmembrane region" description="Helical" evidence="2">
    <location>
        <begin position="50"/>
        <end position="71"/>
    </location>
</feature>
<feature type="compositionally biased region" description="Basic residues" evidence="1">
    <location>
        <begin position="191"/>
        <end position="201"/>
    </location>
</feature>
<reference evidence="3 4" key="1">
    <citation type="journal article" date="2020" name="G3 (Bethesda)">
        <title>Improved Reference Genome for Cyclotella cryptica CCMP332, a Model for Cell Wall Morphogenesis, Salinity Adaptation, and Lipid Production in Diatoms (Bacillariophyta).</title>
        <authorList>
            <person name="Roberts W.R."/>
            <person name="Downey K.M."/>
            <person name="Ruck E.C."/>
            <person name="Traller J.C."/>
            <person name="Alverson A.J."/>
        </authorList>
    </citation>
    <scope>NUCLEOTIDE SEQUENCE [LARGE SCALE GENOMIC DNA]</scope>
    <source>
        <strain evidence="3 4">CCMP332</strain>
    </source>
</reference>
<feature type="region of interest" description="Disordered" evidence="1">
    <location>
        <begin position="182"/>
        <end position="206"/>
    </location>
</feature>
<evidence type="ECO:0000256" key="1">
    <source>
        <dbReference type="SAM" id="MobiDB-lite"/>
    </source>
</evidence>
<keyword evidence="2" id="KW-1133">Transmembrane helix</keyword>
<evidence type="ECO:0008006" key="5">
    <source>
        <dbReference type="Google" id="ProtNLM"/>
    </source>
</evidence>